<sequence>MAMPMPMQSILYLFSGTTFMILLLTLHPNLADSITLESDIEILRSIIQSVDPNSISATSFLSTWNFANDPCENPGTHFLGVLCTIPEDNNSSHRVTEIDLEGDGLEGFLTPVIGNLTELTLLNLRTNKFRGPIPKSVINLKKLTRLILSDNFFSGTIPNGIDALKRLEIINLSDNRLSGSIPVNISNLRSLTYLSLSYNQFSGEIPDFTGLWKLTALDLSKNQLYGNLPDFPRSLRYLSLGHNLLSGHIFTINRLVNLRELDLSDNRLSGMIYQGVLTLPEVIHINVSSNRFTEIEVVDMSNRPSRLQTIEAQSNRLRGHLPMNLVTYDSLRDINLGHNLLSGEIPAEYGQRVGTTWRSLFLDYNMLGGSLPSRFRISSKGSKKIIRGSLAHNCLNCPTNNPVCRGGQRSPSECVNSR</sequence>
<organism evidence="7 8">
    <name type="scientific">Buddleja alternifolia</name>
    <dbReference type="NCBI Taxonomy" id="168488"/>
    <lineage>
        <taxon>Eukaryota</taxon>
        <taxon>Viridiplantae</taxon>
        <taxon>Streptophyta</taxon>
        <taxon>Embryophyta</taxon>
        <taxon>Tracheophyta</taxon>
        <taxon>Spermatophyta</taxon>
        <taxon>Magnoliopsida</taxon>
        <taxon>eudicotyledons</taxon>
        <taxon>Gunneridae</taxon>
        <taxon>Pentapetalae</taxon>
        <taxon>asterids</taxon>
        <taxon>lamiids</taxon>
        <taxon>Lamiales</taxon>
        <taxon>Scrophulariaceae</taxon>
        <taxon>Buddlejeae</taxon>
        <taxon>Buddleja</taxon>
    </lineage>
</organism>
<reference evidence="7" key="1">
    <citation type="submission" date="2019-10" db="EMBL/GenBank/DDBJ databases">
        <authorList>
            <person name="Zhang R."/>
            <person name="Pan Y."/>
            <person name="Wang J."/>
            <person name="Ma R."/>
            <person name="Yu S."/>
        </authorList>
    </citation>
    <scope>NUCLEOTIDE SEQUENCE</scope>
    <source>
        <strain evidence="7">LA-IB0</strain>
        <tissue evidence="7">Leaf</tissue>
    </source>
</reference>
<dbReference type="PROSITE" id="PS51450">
    <property type="entry name" value="LRR"/>
    <property type="match status" value="2"/>
</dbReference>
<dbReference type="PANTHER" id="PTHR48009:SF7">
    <property type="entry name" value="LEUCINE-RICH REPEAT (LRR) FAMILY PROTEIN"/>
    <property type="match status" value="1"/>
</dbReference>
<comment type="caution">
    <text evidence="7">The sequence shown here is derived from an EMBL/GenBank/DDBJ whole genome shotgun (WGS) entry which is preliminary data.</text>
</comment>
<evidence type="ECO:0000256" key="2">
    <source>
        <dbReference type="ARBA" id="ARBA00022614"/>
    </source>
</evidence>
<evidence type="ECO:0000313" key="8">
    <source>
        <dbReference type="Proteomes" id="UP000826271"/>
    </source>
</evidence>
<feature type="signal peptide" evidence="6">
    <location>
        <begin position="1"/>
        <end position="31"/>
    </location>
</feature>
<dbReference type="InterPro" id="IPR053213">
    <property type="entry name" value="RLP29"/>
</dbReference>
<evidence type="ECO:0000256" key="5">
    <source>
        <dbReference type="ARBA" id="ARBA00023136"/>
    </source>
</evidence>
<comment type="subcellular location">
    <subcellularLocation>
        <location evidence="1">Membrane</location>
    </subcellularLocation>
</comment>
<name>A0AAV6WKT4_9LAMI</name>
<feature type="chain" id="PRO_5043596825" description="Leucine-rich repeat-containing N-terminal plant-type domain-containing protein" evidence="6">
    <location>
        <begin position="32"/>
        <end position="418"/>
    </location>
</feature>
<dbReference type="GO" id="GO:0016020">
    <property type="term" value="C:membrane"/>
    <property type="evidence" value="ECO:0007669"/>
    <property type="project" value="UniProtKB-SubCell"/>
</dbReference>
<dbReference type="EMBL" id="WHWC01000014">
    <property type="protein sequence ID" value="KAG8369500.1"/>
    <property type="molecule type" value="Genomic_DNA"/>
</dbReference>
<evidence type="ECO:0000256" key="4">
    <source>
        <dbReference type="ARBA" id="ARBA00022737"/>
    </source>
</evidence>
<keyword evidence="5" id="KW-0472">Membrane</keyword>
<evidence type="ECO:0008006" key="9">
    <source>
        <dbReference type="Google" id="ProtNLM"/>
    </source>
</evidence>
<gene>
    <name evidence="7" type="ORF">BUALT_Bualt14G0020100</name>
</gene>
<dbReference type="Gene3D" id="3.80.10.10">
    <property type="entry name" value="Ribonuclease Inhibitor"/>
    <property type="match status" value="2"/>
</dbReference>
<dbReference type="AlphaFoldDB" id="A0AAV6WKT4"/>
<dbReference type="Pfam" id="PF00560">
    <property type="entry name" value="LRR_1"/>
    <property type="match status" value="5"/>
</dbReference>
<dbReference type="Proteomes" id="UP000826271">
    <property type="component" value="Unassembled WGS sequence"/>
</dbReference>
<accession>A0AAV6WKT4</accession>
<keyword evidence="3 6" id="KW-0732">Signal</keyword>
<evidence type="ECO:0000256" key="6">
    <source>
        <dbReference type="SAM" id="SignalP"/>
    </source>
</evidence>
<dbReference type="InterPro" id="IPR001611">
    <property type="entry name" value="Leu-rich_rpt"/>
</dbReference>
<dbReference type="SUPFAM" id="SSF52058">
    <property type="entry name" value="L domain-like"/>
    <property type="match status" value="1"/>
</dbReference>
<keyword evidence="2" id="KW-0433">Leucine-rich repeat</keyword>
<dbReference type="PRINTS" id="PR00019">
    <property type="entry name" value="LEURICHRPT"/>
</dbReference>
<dbReference type="PANTHER" id="PTHR48009">
    <property type="entry name" value="LEUCINE-RICH REPEAT (LRR) FAMILY PROTEIN"/>
    <property type="match status" value="1"/>
</dbReference>
<proteinExistence type="predicted"/>
<dbReference type="InterPro" id="IPR032675">
    <property type="entry name" value="LRR_dom_sf"/>
</dbReference>
<dbReference type="FunFam" id="3.80.10.10:FF:000400">
    <property type="entry name" value="Nuclear pore complex protein NUP107"/>
    <property type="match status" value="1"/>
</dbReference>
<keyword evidence="4" id="KW-0677">Repeat</keyword>
<evidence type="ECO:0000313" key="7">
    <source>
        <dbReference type="EMBL" id="KAG8369500.1"/>
    </source>
</evidence>
<evidence type="ECO:0000256" key="3">
    <source>
        <dbReference type="ARBA" id="ARBA00022729"/>
    </source>
</evidence>
<keyword evidence="8" id="KW-1185">Reference proteome</keyword>
<evidence type="ECO:0000256" key="1">
    <source>
        <dbReference type="ARBA" id="ARBA00004370"/>
    </source>
</evidence>
<protein>
    <recommendedName>
        <fullName evidence="9">Leucine-rich repeat-containing N-terminal plant-type domain-containing protein</fullName>
    </recommendedName>
</protein>